<gene>
    <name evidence="3" type="ORF">CDEB00056_LOCUS22586</name>
</gene>
<feature type="compositionally biased region" description="Basic and acidic residues" evidence="1">
    <location>
        <begin position="22"/>
        <end position="34"/>
    </location>
</feature>
<evidence type="ECO:0000256" key="2">
    <source>
        <dbReference type="SAM" id="Phobius"/>
    </source>
</evidence>
<keyword evidence="2" id="KW-0472">Membrane</keyword>
<feature type="transmembrane region" description="Helical" evidence="2">
    <location>
        <begin position="51"/>
        <end position="70"/>
    </location>
</feature>
<reference evidence="3" key="1">
    <citation type="submission" date="2021-01" db="EMBL/GenBank/DDBJ databases">
        <authorList>
            <person name="Corre E."/>
            <person name="Pelletier E."/>
            <person name="Niang G."/>
            <person name="Scheremetjew M."/>
            <person name="Finn R."/>
            <person name="Kale V."/>
            <person name="Holt S."/>
            <person name="Cochrane G."/>
            <person name="Meng A."/>
            <person name="Brown T."/>
            <person name="Cohen L."/>
        </authorList>
    </citation>
    <scope>NUCLEOTIDE SEQUENCE</scope>
    <source>
        <strain evidence="3">MM31A-1</strain>
    </source>
</reference>
<accession>A0A7S3QHR8</accession>
<proteinExistence type="predicted"/>
<keyword evidence="2" id="KW-0812">Transmembrane</keyword>
<dbReference type="EMBL" id="HBIO01029429">
    <property type="protein sequence ID" value="CAE0477733.1"/>
    <property type="molecule type" value="Transcribed_RNA"/>
</dbReference>
<dbReference type="AlphaFoldDB" id="A0A7S3QHR8"/>
<feature type="transmembrane region" description="Helical" evidence="2">
    <location>
        <begin position="164"/>
        <end position="185"/>
    </location>
</feature>
<evidence type="ECO:0000256" key="1">
    <source>
        <dbReference type="SAM" id="MobiDB-lite"/>
    </source>
</evidence>
<evidence type="ECO:0000313" key="3">
    <source>
        <dbReference type="EMBL" id="CAE0477733.1"/>
    </source>
</evidence>
<protein>
    <submittedName>
        <fullName evidence="3">Uncharacterized protein</fullName>
    </submittedName>
</protein>
<feature type="transmembrane region" description="Helical" evidence="2">
    <location>
        <begin position="113"/>
        <end position="134"/>
    </location>
</feature>
<keyword evidence="2" id="KW-1133">Transmembrane helix</keyword>
<sequence>MHRNRQTDLENPLTPQSNSSKTSEKMTDKKDSSKPRLIHPALHDIPQAVRFPIAGAVNTTIFMTSLYLATAAFKESYPVSTIYSVVSMLCLPTGHAVSSLVVFGWPKPYLPNLLMNLPIGISATAVGTFFTSMLDNIEFDLKCVQILQYASLMVLEEEQESGNMFSSVLVMIITGLWGYVLSVYVNSAPSKKHDKEL</sequence>
<name>A0A7S3QHR8_9STRA</name>
<organism evidence="3">
    <name type="scientific">Chaetoceros debilis</name>
    <dbReference type="NCBI Taxonomy" id="122233"/>
    <lineage>
        <taxon>Eukaryota</taxon>
        <taxon>Sar</taxon>
        <taxon>Stramenopiles</taxon>
        <taxon>Ochrophyta</taxon>
        <taxon>Bacillariophyta</taxon>
        <taxon>Coscinodiscophyceae</taxon>
        <taxon>Chaetocerotophycidae</taxon>
        <taxon>Chaetocerotales</taxon>
        <taxon>Chaetocerotaceae</taxon>
        <taxon>Chaetoceros</taxon>
    </lineage>
</organism>
<feature type="region of interest" description="Disordered" evidence="1">
    <location>
        <begin position="1"/>
        <end position="34"/>
    </location>
</feature>
<feature type="transmembrane region" description="Helical" evidence="2">
    <location>
        <begin position="82"/>
        <end position="106"/>
    </location>
</feature>